<proteinExistence type="predicted"/>
<gene>
    <name evidence="2" type="ORF">DI603_08355</name>
</gene>
<evidence type="ECO:0000313" key="3">
    <source>
        <dbReference type="Proteomes" id="UP000249633"/>
    </source>
</evidence>
<dbReference type="GO" id="GO:0016747">
    <property type="term" value="F:acyltransferase activity, transferring groups other than amino-acyl groups"/>
    <property type="evidence" value="ECO:0007669"/>
    <property type="project" value="InterPro"/>
</dbReference>
<dbReference type="SUPFAM" id="SSF55729">
    <property type="entry name" value="Acyl-CoA N-acyltransferases (Nat)"/>
    <property type="match status" value="1"/>
</dbReference>
<reference evidence="2 3" key="1">
    <citation type="submission" date="2017-08" db="EMBL/GenBank/DDBJ databases">
        <title>Infants hospitalized years apart are colonized by the same room-sourced microbial strains.</title>
        <authorList>
            <person name="Brooks B."/>
            <person name="Olm M.R."/>
            <person name="Firek B.A."/>
            <person name="Baker R."/>
            <person name="Thomas B.C."/>
            <person name="Morowitz M.J."/>
            <person name="Banfield J.F."/>
        </authorList>
    </citation>
    <scope>NUCLEOTIDE SEQUENCE [LARGE SCALE GENOMIC DNA]</scope>
    <source>
        <strain evidence="2">S2_012_000_R2_81</strain>
    </source>
</reference>
<dbReference type="InterPro" id="IPR051531">
    <property type="entry name" value="N-acetyltransferase"/>
</dbReference>
<comment type="caution">
    <text evidence="2">The sequence shown here is derived from an EMBL/GenBank/DDBJ whole genome shotgun (WGS) entry which is preliminary data.</text>
</comment>
<dbReference type="PROSITE" id="PS51186">
    <property type="entry name" value="GNAT"/>
    <property type="match status" value="1"/>
</dbReference>
<evidence type="ECO:0000259" key="1">
    <source>
        <dbReference type="PROSITE" id="PS51186"/>
    </source>
</evidence>
<feature type="domain" description="N-acetyltransferase" evidence="1">
    <location>
        <begin position="9"/>
        <end position="169"/>
    </location>
</feature>
<dbReference type="EMBL" id="QFOD01000006">
    <property type="protein sequence ID" value="PZP33372.1"/>
    <property type="molecule type" value="Genomic_DNA"/>
</dbReference>
<evidence type="ECO:0000313" key="2">
    <source>
        <dbReference type="EMBL" id="PZP33372.1"/>
    </source>
</evidence>
<organism evidence="2 3">
    <name type="scientific">Roseateles depolymerans</name>
    <dbReference type="NCBI Taxonomy" id="76731"/>
    <lineage>
        <taxon>Bacteria</taxon>
        <taxon>Pseudomonadati</taxon>
        <taxon>Pseudomonadota</taxon>
        <taxon>Betaproteobacteria</taxon>
        <taxon>Burkholderiales</taxon>
        <taxon>Sphaerotilaceae</taxon>
        <taxon>Roseateles</taxon>
    </lineage>
</organism>
<accession>A0A2W5FQU8</accession>
<dbReference type="PANTHER" id="PTHR43792:SF1">
    <property type="entry name" value="N-ACETYLTRANSFERASE DOMAIN-CONTAINING PROTEIN"/>
    <property type="match status" value="1"/>
</dbReference>
<dbReference type="Pfam" id="PF13302">
    <property type="entry name" value="Acetyltransf_3"/>
    <property type="match status" value="1"/>
</dbReference>
<dbReference type="AlphaFoldDB" id="A0A2W5FQU8"/>
<dbReference type="InterPro" id="IPR016181">
    <property type="entry name" value="Acyl_CoA_acyltransferase"/>
</dbReference>
<sequence length="169" mass="19070">MYILDTERLRLREFTPQDAPFLLTLTNEPGWQHNISDPGIRTADQALAWMEDRFFKAYRDTGHGFWAVERRDDGELLGLAGLFRRPALPGPDLGYALLARHEGQGYASEAAAGCVAHARDSFGWPELLAITAVHNARSAALLTKLGFVEEETRLLDGYTEPSRHFRLRF</sequence>
<dbReference type="Proteomes" id="UP000249633">
    <property type="component" value="Unassembled WGS sequence"/>
</dbReference>
<name>A0A2W5FQU8_9BURK</name>
<dbReference type="PANTHER" id="PTHR43792">
    <property type="entry name" value="GNAT FAMILY, PUTATIVE (AFU_ORTHOLOGUE AFUA_3G00765)-RELATED-RELATED"/>
    <property type="match status" value="1"/>
</dbReference>
<protein>
    <recommendedName>
        <fullName evidence="1">N-acetyltransferase domain-containing protein</fullName>
    </recommendedName>
</protein>
<dbReference type="InterPro" id="IPR000182">
    <property type="entry name" value="GNAT_dom"/>
</dbReference>
<dbReference type="Gene3D" id="3.40.630.30">
    <property type="match status" value="1"/>
</dbReference>